<name>A0ABV2ME69_9HYPH</name>
<evidence type="ECO:0000313" key="2">
    <source>
        <dbReference type="Proteomes" id="UP001549077"/>
    </source>
</evidence>
<keyword evidence="2" id="KW-1185">Reference proteome</keyword>
<proteinExistence type="predicted"/>
<sequence>MALGHEVRLIALVDDDDHDLIPPLARSALLPLIGSCGRRTRRSASWIAKFMLGIARTN</sequence>
<accession>A0ABV2ME69</accession>
<dbReference type="Proteomes" id="UP001549077">
    <property type="component" value="Unassembled WGS sequence"/>
</dbReference>
<comment type="caution">
    <text evidence="1">The sequence shown here is derived from an EMBL/GenBank/DDBJ whole genome shotgun (WGS) entry which is preliminary data.</text>
</comment>
<organism evidence="1 2">
    <name type="scientific">Rhizobium binae</name>
    <dbReference type="NCBI Taxonomy" id="1138190"/>
    <lineage>
        <taxon>Bacteria</taxon>
        <taxon>Pseudomonadati</taxon>
        <taxon>Pseudomonadota</taxon>
        <taxon>Alphaproteobacteria</taxon>
        <taxon>Hyphomicrobiales</taxon>
        <taxon>Rhizobiaceae</taxon>
        <taxon>Rhizobium/Agrobacterium group</taxon>
        <taxon>Rhizobium</taxon>
    </lineage>
</organism>
<evidence type="ECO:0000313" key="1">
    <source>
        <dbReference type="EMBL" id="MET3753797.1"/>
    </source>
</evidence>
<dbReference type="EMBL" id="JBEPMY010000002">
    <property type="protein sequence ID" value="MET3753797.1"/>
    <property type="molecule type" value="Genomic_DNA"/>
</dbReference>
<reference evidence="1 2" key="1">
    <citation type="submission" date="2024-06" db="EMBL/GenBank/DDBJ databases">
        <title>Genomic Encyclopedia of Type Strains, Phase IV (KMG-IV): sequencing the most valuable type-strain genomes for metagenomic binning, comparative biology and taxonomic classification.</title>
        <authorList>
            <person name="Goeker M."/>
        </authorList>
    </citation>
    <scope>NUCLEOTIDE SEQUENCE [LARGE SCALE GENOMIC DNA]</scope>
    <source>
        <strain evidence="1 2">DSM 29288</strain>
    </source>
</reference>
<protein>
    <submittedName>
        <fullName evidence="1">Uncharacterized protein</fullName>
    </submittedName>
</protein>
<gene>
    <name evidence="1" type="ORF">ABID08_001140</name>
</gene>